<dbReference type="EMBL" id="FOXV01000012">
    <property type="protein sequence ID" value="SFQ60481.1"/>
    <property type="molecule type" value="Genomic_DNA"/>
</dbReference>
<gene>
    <name evidence="1" type="ORF">SAMN05421853_11295</name>
</gene>
<proteinExistence type="predicted"/>
<reference evidence="2" key="1">
    <citation type="submission" date="2016-10" db="EMBL/GenBank/DDBJ databases">
        <authorList>
            <person name="Varghese N."/>
            <person name="Submissions S."/>
        </authorList>
    </citation>
    <scope>NUCLEOTIDE SEQUENCE [LARGE SCALE GENOMIC DNA]</scope>
    <source>
        <strain evidence="2">JCM 10271</strain>
    </source>
</reference>
<dbReference type="InterPro" id="IPR009351">
    <property type="entry name" value="AlkZ-like"/>
</dbReference>
<keyword evidence="2" id="KW-1185">Reference proteome</keyword>
<dbReference type="STRING" id="93684.SAMN05421853_11295"/>
<dbReference type="Proteomes" id="UP000243106">
    <property type="component" value="Unassembled WGS sequence"/>
</dbReference>
<name>A0A1I5ZVJ3_9RHOB</name>
<evidence type="ECO:0000313" key="1">
    <source>
        <dbReference type="EMBL" id="SFQ60481.1"/>
    </source>
</evidence>
<evidence type="ECO:0008006" key="3">
    <source>
        <dbReference type="Google" id="ProtNLM"/>
    </source>
</evidence>
<dbReference type="PANTHER" id="PTHR30528">
    <property type="entry name" value="CYTOPLASMIC PROTEIN"/>
    <property type="match status" value="1"/>
</dbReference>
<evidence type="ECO:0000313" key="2">
    <source>
        <dbReference type="Proteomes" id="UP000243106"/>
    </source>
</evidence>
<sequence>MSRPRLDNKTARRLFLDRHLLLAPGTGSGRSEDLEHVLGQLGFVQVDSVNTLARAHDLILWSRRGRYRPSALERLVAKRRSAFEHWTHDAAVIPMKFYPMWRLKFERDEARMQARWPACRREGWRDELDTVLSHVAERGPTSSLDVGAGEAKGSSGWWDWHPSKTALEFLWRSGRLAICHRQGFRKQYDLAERVIPPEYLNARRSDGEIVDWAMSAALDRLGFGTSGEIAAFFEIVRRDEAKAWCTAALEEGHLIEVDVEMADGRTRRVFSSEAALEGLRDLPQPSSRIRILSPFDPALRDRARAEGLFGFHYRIEIFVPEAKRRYGYYVFPVMQGDRLIGRLDARRDGSCIAVRAFWPETGIALGKTREQGIMAELRRLSQLVGADDLRLEPGWLRPAPS</sequence>
<dbReference type="Pfam" id="PF06224">
    <property type="entry name" value="AlkZ-like"/>
    <property type="match status" value="1"/>
</dbReference>
<dbReference type="PANTHER" id="PTHR30528:SF0">
    <property type="entry name" value="CYTOPLASMIC PROTEIN"/>
    <property type="match status" value="1"/>
</dbReference>
<organism evidence="1 2">
    <name type="scientific">Roseivivax halotolerans</name>
    <dbReference type="NCBI Taxonomy" id="93684"/>
    <lineage>
        <taxon>Bacteria</taxon>
        <taxon>Pseudomonadati</taxon>
        <taxon>Pseudomonadota</taxon>
        <taxon>Alphaproteobacteria</taxon>
        <taxon>Rhodobacterales</taxon>
        <taxon>Roseobacteraceae</taxon>
        <taxon>Roseivivax</taxon>
    </lineage>
</organism>
<dbReference type="AlphaFoldDB" id="A0A1I5ZVJ3"/>
<accession>A0A1I5ZVJ3</accession>
<dbReference type="RefSeq" id="WP_093014278.1">
    <property type="nucleotide sequence ID" value="NZ_FOXV01000012.1"/>
</dbReference>
<protein>
    <recommendedName>
        <fullName evidence="3">Winged helix-turn-helix domain-containing protein</fullName>
    </recommendedName>
</protein>